<feature type="compositionally biased region" description="Acidic residues" evidence="1">
    <location>
        <begin position="195"/>
        <end position="204"/>
    </location>
</feature>
<dbReference type="Proteomes" id="UP000694547">
    <property type="component" value="Chromosome 17"/>
</dbReference>
<dbReference type="PANTHER" id="PTHR22444:SF1">
    <property type="entry name" value="GLUTAMATE-RICH PROTEIN 1"/>
    <property type="match status" value="1"/>
</dbReference>
<proteinExistence type="predicted"/>
<dbReference type="GeneTree" id="ENSGT00390000005606"/>
<feature type="compositionally biased region" description="Polar residues" evidence="1">
    <location>
        <begin position="84"/>
        <end position="98"/>
    </location>
</feature>
<feature type="compositionally biased region" description="Basic and acidic residues" evidence="1">
    <location>
        <begin position="145"/>
        <end position="156"/>
    </location>
</feature>
<accession>A0A8C8TSJ1</accession>
<reference evidence="2" key="2">
    <citation type="submission" date="2025-08" db="UniProtKB">
        <authorList>
            <consortium name="Ensembl"/>
        </authorList>
    </citation>
    <scope>IDENTIFICATION</scope>
</reference>
<reference evidence="2" key="3">
    <citation type="submission" date="2025-09" db="UniProtKB">
        <authorList>
            <consortium name="Ensembl"/>
        </authorList>
    </citation>
    <scope>IDENTIFICATION</scope>
</reference>
<dbReference type="AlphaFoldDB" id="A0A8C8TSJ1"/>
<feature type="region of interest" description="Disordered" evidence="1">
    <location>
        <begin position="15"/>
        <end position="165"/>
    </location>
</feature>
<protein>
    <submittedName>
        <fullName evidence="2">Glutamate rich 1</fullName>
    </submittedName>
</protein>
<dbReference type="InterPro" id="IPR026719">
    <property type="entry name" value="ERICH1"/>
</dbReference>
<organism evidence="2 3">
    <name type="scientific">Peromyscus maniculatus bairdii</name>
    <name type="common">Prairie deer mouse</name>
    <dbReference type="NCBI Taxonomy" id="230844"/>
    <lineage>
        <taxon>Eukaryota</taxon>
        <taxon>Metazoa</taxon>
        <taxon>Chordata</taxon>
        <taxon>Craniata</taxon>
        <taxon>Vertebrata</taxon>
        <taxon>Euteleostomi</taxon>
        <taxon>Mammalia</taxon>
        <taxon>Eutheria</taxon>
        <taxon>Euarchontoglires</taxon>
        <taxon>Glires</taxon>
        <taxon>Rodentia</taxon>
        <taxon>Myomorpha</taxon>
        <taxon>Muroidea</taxon>
        <taxon>Cricetidae</taxon>
        <taxon>Neotominae</taxon>
        <taxon>Peromyscus</taxon>
    </lineage>
</organism>
<keyword evidence="3" id="KW-1185">Reference proteome</keyword>
<sequence>MSAHRKHVFTEKVLKRLFPNVSSGRDKGTPQTPALETPPKNVTPEAVQHTHDHRPTDGDIKTQPERRLYTVSLPPPGYIPSLPEPTSCSNSENASSGGDTEEPDHHDQPKRKRIRKRKSKKNVKDLNDVAIKQAELEMQPGLSQEKMHPEHPDAPKMSKNKRRKLKKKLQLRRKRAAGLVKAFGITFLYQPESSSEADGDDDVERGEAEGDQQGSVSGPTQEDIELANSKTDSLLSFLKSTQEIYFYDDTSKDIDPAVCVETTEELLSLLESRSMPPSDVLILDHMKTLLLLQDTERLQSALKMFPEHCMMPPNHARVISAFFNYWITHILPEQKASE</sequence>
<dbReference type="PANTHER" id="PTHR22444">
    <property type="entry name" value="GLUTAMATE-RICH PROTEIN 1"/>
    <property type="match status" value="1"/>
</dbReference>
<dbReference type="Ensembl" id="ENSPEMT00000023237.2">
    <property type="protein sequence ID" value="ENSPEMP00000018905.2"/>
    <property type="gene ID" value="ENSPEMG00000017352.2"/>
</dbReference>
<reference evidence="2 3" key="1">
    <citation type="submission" date="2018-10" db="EMBL/GenBank/DDBJ databases">
        <title>Improved assembly of the deer mouse Peromyscus maniculatus genome.</title>
        <authorList>
            <person name="Lassance J.-M."/>
            <person name="Hoekstra H.E."/>
        </authorList>
    </citation>
    <scope>NUCLEOTIDE SEQUENCE [LARGE SCALE GENOMIC DNA]</scope>
</reference>
<evidence type="ECO:0000313" key="3">
    <source>
        <dbReference type="Proteomes" id="UP000694547"/>
    </source>
</evidence>
<name>A0A8C8TSJ1_PERMB</name>
<feature type="compositionally biased region" description="Basic and acidic residues" evidence="1">
    <location>
        <begin position="48"/>
        <end position="68"/>
    </location>
</feature>
<evidence type="ECO:0000256" key="1">
    <source>
        <dbReference type="SAM" id="MobiDB-lite"/>
    </source>
</evidence>
<feature type="compositionally biased region" description="Basic residues" evidence="1">
    <location>
        <begin position="108"/>
        <end position="121"/>
    </location>
</feature>
<evidence type="ECO:0000313" key="2">
    <source>
        <dbReference type="Ensembl" id="ENSPEMP00000018905.2"/>
    </source>
</evidence>
<feature type="region of interest" description="Disordered" evidence="1">
    <location>
        <begin position="191"/>
        <end position="222"/>
    </location>
</feature>